<evidence type="ECO:0000256" key="1">
    <source>
        <dbReference type="SAM" id="SignalP"/>
    </source>
</evidence>
<dbReference type="RefSeq" id="WP_143262253.1">
    <property type="nucleotide sequence ID" value="NZ_CAJPCV010000017.1"/>
</dbReference>
<comment type="caution">
    <text evidence="2">The sequence shown here is derived from an EMBL/GenBank/DDBJ whole genome shotgun (WGS) entry which is preliminary data.</text>
</comment>
<reference evidence="2 3" key="1">
    <citation type="journal article" date="2017" name="Front. Microbiol.">
        <title>Genomics reveals a unique clone of Burkholderia cenocepacia harbouring an actively excising novel genomic island.</title>
        <authorList>
            <person name="Patil P."/>
            <person name="Mali S."/>
            <person name="Midha S."/>
            <person name="Gautam V."/>
            <person name="Dash L."/>
            <person name="Kumar S."/>
            <person name="Shastri J."/>
            <person name="Singhal L."/>
            <person name="Patil P.B."/>
        </authorList>
    </citation>
    <scope>NUCLEOTIDE SEQUENCE [LARGE SCALE GENOMIC DNA]</scope>
    <source>
        <strain evidence="2 3">BC-19</strain>
    </source>
</reference>
<evidence type="ECO:0000313" key="3">
    <source>
        <dbReference type="Proteomes" id="UP000191686"/>
    </source>
</evidence>
<name>A0ABD4U5S3_9BURK</name>
<protein>
    <submittedName>
        <fullName evidence="2">PepSY domain-containing protein</fullName>
    </submittedName>
</protein>
<dbReference type="AlphaFoldDB" id="A0ABD4U5S3"/>
<dbReference type="EMBL" id="JYMX02000001">
    <property type="protein sequence ID" value="MCW3709825.1"/>
    <property type="molecule type" value="Genomic_DNA"/>
</dbReference>
<keyword evidence="1" id="KW-0732">Signal</keyword>
<evidence type="ECO:0000313" key="2">
    <source>
        <dbReference type="EMBL" id="MCW3709825.1"/>
    </source>
</evidence>
<sequence>MQRMSVVRLVILCLACSSTHAVSKELLYSDSQKDKVVHNSGLKSEWSISRKALARHGDVYGTIDRVVLVKDKGRLFYRVYVRDGAAAPETFWIMLFDARTGKVTRNARVAEDEYWQRRDRDSRRATDRRPN</sequence>
<feature type="signal peptide" evidence="1">
    <location>
        <begin position="1"/>
        <end position="21"/>
    </location>
</feature>
<proteinExistence type="predicted"/>
<reference evidence="2 3" key="2">
    <citation type="journal article" date="2017" name="Front. Microbiol.">
        <title>Genomics Reveals a Unique Clone of Burkholderia cenocepacia Harboring an Actively Excising Novel Genomic Island.</title>
        <authorList>
            <person name="Patil P.P."/>
            <person name="Mali S."/>
            <person name="Midha S."/>
            <person name="Gautam V."/>
            <person name="Dash L."/>
            <person name="Kumar S."/>
            <person name="Shastri J."/>
            <person name="Singhal L."/>
            <person name="Patil P.B."/>
        </authorList>
    </citation>
    <scope>NUCLEOTIDE SEQUENCE [LARGE SCALE GENOMIC DNA]</scope>
    <source>
        <strain evidence="2 3">BC-19</strain>
    </source>
</reference>
<feature type="chain" id="PRO_5044802708" evidence="1">
    <location>
        <begin position="22"/>
        <end position="131"/>
    </location>
</feature>
<organism evidence="2 3">
    <name type="scientific">Burkholderia cenocepacia</name>
    <dbReference type="NCBI Taxonomy" id="95486"/>
    <lineage>
        <taxon>Bacteria</taxon>
        <taxon>Pseudomonadati</taxon>
        <taxon>Pseudomonadota</taxon>
        <taxon>Betaproteobacteria</taxon>
        <taxon>Burkholderiales</taxon>
        <taxon>Burkholderiaceae</taxon>
        <taxon>Burkholderia</taxon>
        <taxon>Burkholderia cepacia complex</taxon>
    </lineage>
</organism>
<dbReference type="Proteomes" id="UP000191686">
    <property type="component" value="Unassembled WGS sequence"/>
</dbReference>
<accession>A0ABD4U5S3</accession>
<gene>
    <name evidence="2" type="ORF">UE95_000885</name>
</gene>